<evidence type="ECO:0000313" key="1">
    <source>
        <dbReference type="EMBL" id="KKK73611.1"/>
    </source>
</evidence>
<reference evidence="1" key="1">
    <citation type="journal article" date="2015" name="Nature">
        <title>Complex archaea that bridge the gap between prokaryotes and eukaryotes.</title>
        <authorList>
            <person name="Spang A."/>
            <person name="Saw J.H."/>
            <person name="Jorgensen S.L."/>
            <person name="Zaremba-Niedzwiedzka K."/>
            <person name="Martijn J."/>
            <person name="Lind A.E."/>
            <person name="van Eijk R."/>
            <person name="Schleper C."/>
            <person name="Guy L."/>
            <person name="Ettema T.J."/>
        </authorList>
    </citation>
    <scope>NUCLEOTIDE SEQUENCE</scope>
</reference>
<proteinExistence type="predicted"/>
<organism evidence="1">
    <name type="scientific">marine sediment metagenome</name>
    <dbReference type="NCBI Taxonomy" id="412755"/>
    <lineage>
        <taxon>unclassified sequences</taxon>
        <taxon>metagenomes</taxon>
        <taxon>ecological metagenomes</taxon>
    </lineage>
</organism>
<dbReference type="EMBL" id="LAZR01056709">
    <property type="protein sequence ID" value="KKK73611.1"/>
    <property type="molecule type" value="Genomic_DNA"/>
</dbReference>
<dbReference type="AlphaFoldDB" id="A0A0F9AN14"/>
<name>A0A0F9AN14_9ZZZZ</name>
<comment type="caution">
    <text evidence="1">The sequence shown here is derived from an EMBL/GenBank/DDBJ whole genome shotgun (WGS) entry which is preliminary data.</text>
</comment>
<accession>A0A0F9AN14</accession>
<protein>
    <submittedName>
        <fullName evidence="1">Uncharacterized protein</fullName>
    </submittedName>
</protein>
<gene>
    <name evidence="1" type="ORF">LCGC14_2892110</name>
</gene>
<dbReference type="InterPro" id="IPR049343">
    <property type="entry name" value="Transposase_29"/>
</dbReference>
<dbReference type="Pfam" id="PF21804">
    <property type="entry name" value="Transposase_29"/>
    <property type="match status" value="1"/>
</dbReference>
<sequence length="224" mass="26359">MCTGEENKIKELMIKHLINYTPGYVKEHMAEQPLVDNPKVKKLKKEKAKITSELHKLKVKLTDKLLAEAKDAMNWEEIKKNQIELLADIVTGNNEIFFLDQELDKLPKKVPFDRAHGGKKLLNLNFEKKRFLDCIKVFSCNMQQQMCKILLNYYDKKKEIMPALAMIVNRGGYIKLEHGILKVRLRRFKNQEIDYAARRLCGELNLMNPHTLDRFRLSLKYEIQ</sequence>